<dbReference type="InterPro" id="IPR051604">
    <property type="entry name" value="Ergot_Alk_Oxidoreductase"/>
</dbReference>
<dbReference type="EMBL" id="JBHMBS010000038">
    <property type="protein sequence ID" value="MFB9681760.1"/>
    <property type="molecule type" value="Genomic_DNA"/>
</dbReference>
<dbReference type="Gene3D" id="3.90.25.10">
    <property type="entry name" value="UDP-galactose 4-epimerase, domain 1"/>
    <property type="match status" value="1"/>
</dbReference>
<sequence>MSTYLVFGATGNVSRRVAERLAWSGAAVRATSRTPEGAKLPRSVEVITPDLDAPGALDDVDAAFLMWPFHSAEPARPIVDALKRRVRHVVFMTGGGALPGVAPKEQPNPVARWHATVERLIEQSGMEWTVLSPSTFMTNTLWWSDQIKAGDIVRGSFGSLAMTPIHEDDIAAVAVHALTEPGHEGRRYTLTGPEVLPQAEQVRLIGEAIGRPLRWQELTLEQERARLLADPDFPDGFVEELLAGYAKMAAAPLPEVTSAIPDITGAPATTLSAWAAEHAANFGGEQR</sequence>
<gene>
    <name evidence="2" type="ORF">ACFFRH_40330</name>
</gene>
<proteinExistence type="predicted"/>
<reference evidence="2 3" key="1">
    <citation type="submission" date="2024-09" db="EMBL/GenBank/DDBJ databases">
        <authorList>
            <person name="Sun Q."/>
            <person name="Mori K."/>
        </authorList>
    </citation>
    <scope>NUCLEOTIDE SEQUENCE [LARGE SCALE GENOMIC DNA]</scope>
    <source>
        <strain evidence="2 3">JCM 3028</strain>
    </source>
</reference>
<feature type="domain" description="NAD(P)-binding" evidence="1">
    <location>
        <begin position="8"/>
        <end position="181"/>
    </location>
</feature>
<dbReference type="PANTHER" id="PTHR43162:SF1">
    <property type="entry name" value="PRESTALK A DIFFERENTIATION PROTEIN A"/>
    <property type="match status" value="1"/>
</dbReference>
<evidence type="ECO:0000313" key="2">
    <source>
        <dbReference type="EMBL" id="MFB9681760.1"/>
    </source>
</evidence>
<name>A0ABV5TUD7_9ACTN</name>
<dbReference type="SUPFAM" id="SSF51735">
    <property type="entry name" value="NAD(P)-binding Rossmann-fold domains"/>
    <property type="match status" value="1"/>
</dbReference>
<dbReference type="RefSeq" id="WP_344746073.1">
    <property type="nucleotide sequence ID" value="NZ_BAAAWW010000083.1"/>
</dbReference>
<protein>
    <submittedName>
        <fullName evidence="2">SDR family oxidoreductase</fullName>
    </submittedName>
</protein>
<dbReference type="Pfam" id="PF13460">
    <property type="entry name" value="NAD_binding_10"/>
    <property type="match status" value="1"/>
</dbReference>
<evidence type="ECO:0000313" key="3">
    <source>
        <dbReference type="Proteomes" id="UP001589610"/>
    </source>
</evidence>
<dbReference type="PANTHER" id="PTHR43162">
    <property type="match status" value="1"/>
</dbReference>
<dbReference type="InterPro" id="IPR016040">
    <property type="entry name" value="NAD(P)-bd_dom"/>
</dbReference>
<evidence type="ECO:0000259" key="1">
    <source>
        <dbReference type="Pfam" id="PF13460"/>
    </source>
</evidence>
<keyword evidence="3" id="KW-1185">Reference proteome</keyword>
<accession>A0ABV5TUD7</accession>
<dbReference type="Gene3D" id="3.40.50.720">
    <property type="entry name" value="NAD(P)-binding Rossmann-like Domain"/>
    <property type="match status" value="1"/>
</dbReference>
<dbReference type="Proteomes" id="UP001589610">
    <property type="component" value="Unassembled WGS sequence"/>
</dbReference>
<organism evidence="2 3">
    <name type="scientific">Streptosporangium vulgare</name>
    <dbReference type="NCBI Taxonomy" id="46190"/>
    <lineage>
        <taxon>Bacteria</taxon>
        <taxon>Bacillati</taxon>
        <taxon>Actinomycetota</taxon>
        <taxon>Actinomycetes</taxon>
        <taxon>Streptosporangiales</taxon>
        <taxon>Streptosporangiaceae</taxon>
        <taxon>Streptosporangium</taxon>
    </lineage>
</organism>
<comment type="caution">
    <text evidence="2">The sequence shown here is derived from an EMBL/GenBank/DDBJ whole genome shotgun (WGS) entry which is preliminary data.</text>
</comment>
<dbReference type="InterPro" id="IPR036291">
    <property type="entry name" value="NAD(P)-bd_dom_sf"/>
</dbReference>